<evidence type="ECO:0000313" key="1">
    <source>
        <dbReference type="EMBL" id="CAA2978857.1"/>
    </source>
</evidence>
<protein>
    <submittedName>
        <fullName evidence="1">Uncharacterized protein</fullName>
    </submittedName>
</protein>
<dbReference type="AlphaFoldDB" id="A0A8S0RHK3"/>
<reference evidence="1 2" key="1">
    <citation type="submission" date="2019-12" db="EMBL/GenBank/DDBJ databases">
        <authorList>
            <person name="Alioto T."/>
            <person name="Alioto T."/>
            <person name="Gomez Garrido J."/>
        </authorList>
    </citation>
    <scope>NUCLEOTIDE SEQUENCE [LARGE SCALE GENOMIC DNA]</scope>
</reference>
<accession>A0A8S0RHK3</accession>
<evidence type="ECO:0000313" key="2">
    <source>
        <dbReference type="Proteomes" id="UP000594638"/>
    </source>
</evidence>
<gene>
    <name evidence="1" type="ORF">OLEA9_A101112</name>
</gene>
<comment type="caution">
    <text evidence="1">The sequence shown here is derived from an EMBL/GenBank/DDBJ whole genome shotgun (WGS) entry which is preliminary data.</text>
</comment>
<proteinExistence type="predicted"/>
<dbReference type="OrthoDB" id="1093005at2759"/>
<keyword evidence="2" id="KW-1185">Reference proteome</keyword>
<name>A0A8S0RHK3_OLEEU</name>
<organism evidence="1 2">
    <name type="scientific">Olea europaea subsp. europaea</name>
    <dbReference type="NCBI Taxonomy" id="158383"/>
    <lineage>
        <taxon>Eukaryota</taxon>
        <taxon>Viridiplantae</taxon>
        <taxon>Streptophyta</taxon>
        <taxon>Embryophyta</taxon>
        <taxon>Tracheophyta</taxon>
        <taxon>Spermatophyta</taxon>
        <taxon>Magnoliopsida</taxon>
        <taxon>eudicotyledons</taxon>
        <taxon>Gunneridae</taxon>
        <taxon>Pentapetalae</taxon>
        <taxon>asterids</taxon>
        <taxon>lamiids</taxon>
        <taxon>Lamiales</taxon>
        <taxon>Oleaceae</taxon>
        <taxon>Oleeae</taxon>
        <taxon>Olea</taxon>
    </lineage>
</organism>
<sequence>MVSSSVETPVFINTNLGTRISLPIFPDITAKEFKRKLEKAHLSCFPEVGKIRVNGLLVKRKSYHYHLSESLPLKYAFQGSRGAWFLQIEAHKRGISNKIDSIKRNGTKGFINISPGDGVTGPVEFNGFMCSDKNKLKFKRKKRKILEGSYTRQFLEKEEEGERVKRKLIFGCSEQSYKQCHLLSERLGQAAVNWSNKWDSHAAEAPSETLSESISVSGIIKKYFSNNDEVTSRSGLSFAAVRSKHKEKPKARIDCKFENVQLDVASPVTCKTPLQMPHSPWKDNTSSEASSYKCKKPEVGKRLLLASNNLGLSPSNQMPALSVCKSNDRKSAVHKSTIVRSLVFEIPDERD</sequence>
<dbReference type="Gramene" id="OE9A101112T1">
    <property type="protein sequence ID" value="OE9A101112C1"/>
    <property type="gene ID" value="OE9A101112"/>
</dbReference>
<dbReference type="EMBL" id="CACTIH010003623">
    <property type="protein sequence ID" value="CAA2978857.1"/>
    <property type="molecule type" value="Genomic_DNA"/>
</dbReference>
<dbReference type="Proteomes" id="UP000594638">
    <property type="component" value="Unassembled WGS sequence"/>
</dbReference>